<sequence>MIRYLPTLAAVIVSIPACSSDDSSSLDLSSTTDPARATSAISEQRLATAAPAPAAASPTVIAADVPFNDYATPYRSMFLGRKVDQDATTIYWRVLTRYGYDKKVYSAAKDGSSTLDRGYLPQSASISSALTYQRGGLYWSESDIVRFDLAKKKWEAIIAAKYPSELFLDGDYFYYTDEDELSVQHLRRFRVGSKRAVDLGKIGNEKLDIGAADSDAFYAHYDFAGGSWGHTIVRIDKSTYARTRLKQGYMLEPTVLHVDDKNVYFHDPDWYFWSIPKDGTDGTPVRLDAIPAYSSVVFSNGFVHWVDGQTPGIHRMPTAGGPETIVPTGDRIPVRLDMDASNYYYFVQKTSEAFDLVKVGTSM</sequence>
<gene>
    <name evidence="1" type="ORF">LZC94_01770</name>
</gene>
<evidence type="ECO:0000313" key="1">
    <source>
        <dbReference type="EMBL" id="WXB16008.1"/>
    </source>
</evidence>
<evidence type="ECO:0000313" key="2">
    <source>
        <dbReference type="Proteomes" id="UP001370348"/>
    </source>
</evidence>
<dbReference type="SUPFAM" id="SSF63825">
    <property type="entry name" value="YWTD domain"/>
    <property type="match status" value="1"/>
</dbReference>
<keyword evidence="2" id="KW-1185">Reference proteome</keyword>
<evidence type="ECO:0008006" key="3">
    <source>
        <dbReference type="Google" id="ProtNLM"/>
    </source>
</evidence>
<organism evidence="1 2">
    <name type="scientific">Pendulispora albinea</name>
    <dbReference type="NCBI Taxonomy" id="2741071"/>
    <lineage>
        <taxon>Bacteria</taxon>
        <taxon>Pseudomonadati</taxon>
        <taxon>Myxococcota</taxon>
        <taxon>Myxococcia</taxon>
        <taxon>Myxococcales</taxon>
        <taxon>Sorangiineae</taxon>
        <taxon>Pendulisporaceae</taxon>
        <taxon>Pendulispora</taxon>
    </lineage>
</organism>
<name>A0ABZ2LYQ3_9BACT</name>
<dbReference type="Proteomes" id="UP001370348">
    <property type="component" value="Chromosome"/>
</dbReference>
<accession>A0ABZ2LYQ3</accession>
<dbReference type="EMBL" id="CP089984">
    <property type="protein sequence ID" value="WXB16008.1"/>
    <property type="molecule type" value="Genomic_DNA"/>
</dbReference>
<reference evidence="1 2" key="1">
    <citation type="submission" date="2021-12" db="EMBL/GenBank/DDBJ databases">
        <title>Discovery of the Pendulisporaceae a myxobacterial family with distinct sporulation behavior and unique specialized metabolism.</title>
        <authorList>
            <person name="Garcia R."/>
            <person name="Popoff A."/>
            <person name="Bader C.D."/>
            <person name="Loehr J."/>
            <person name="Walesch S."/>
            <person name="Walt C."/>
            <person name="Boldt J."/>
            <person name="Bunk B."/>
            <person name="Haeckl F.J.F.P.J."/>
            <person name="Gunesch A.P."/>
            <person name="Birkelbach J."/>
            <person name="Nuebel U."/>
            <person name="Pietschmann T."/>
            <person name="Bach T."/>
            <person name="Mueller R."/>
        </authorList>
    </citation>
    <scope>NUCLEOTIDE SEQUENCE [LARGE SCALE GENOMIC DNA]</scope>
    <source>
        <strain evidence="1 2">MSr11954</strain>
    </source>
</reference>
<protein>
    <recommendedName>
        <fullName evidence="3">DUF5050 domain-containing protein</fullName>
    </recommendedName>
</protein>
<dbReference type="RefSeq" id="WP_394825638.1">
    <property type="nucleotide sequence ID" value="NZ_CP089984.1"/>
</dbReference>
<proteinExistence type="predicted"/>